<dbReference type="InterPro" id="IPR012535">
    <property type="entry name" value="Cell_div_Cdc14"/>
</dbReference>
<dbReference type="Pfam" id="PF08045">
    <property type="entry name" value="CDC14"/>
    <property type="match status" value="1"/>
</dbReference>
<dbReference type="VEuPathDB" id="FungiDB:MFRU_008g03550"/>
<keyword evidence="2" id="KW-1133">Transmembrane helix</keyword>
<keyword evidence="2" id="KW-0472">Membrane</keyword>
<dbReference type="AlphaFoldDB" id="A0A5M9JAW8"/>
<feature type="compositionally biased region" description="Basic and acidic residues" evidence="1">
    <location>
        <begin position="237"/>
        <end position="256"/>
    </location>
</feature>
<evidence type="ECO:0000256" key="2">
    <source>
        <dbReference type="SAM" id="Phobius"/>
    </source>
</evidence>
<protein>
    <recommendedName>
        <fullName evidence="5">Cell division control protein 14</fullName>
    </recommendedName>
</protein>
<proteinExistence type="predicted"/>
<feature type="transmembrane region" description="Helical" evidence="2">
    <location>
        <begin position="527"/>
        <end position="550"/>
    </location>
</feature>
<dbReference type="PANTHER" id="PTHR34065">
    <property type="entry name" value="CELL DIVISION CONTROL PROTEIN 14"/>
    <property type="match status" value="1"/>
</dbReference>
<name>A0A5M9JAW8_MONFR</name>
<evidence type="ECO:0000256" key="1">
    <source>
        <dbReference type="SAM" id="MobiDB-lite"/>
    </source>
</evidence>
<dbReference type="VEuPathDB" id="FungiDB:MFRU_008g03560"/>
<sequence>MEALLSLSFDNLSSYDASKIRKGLRQVEGLLAQICLSNSSKSNVDKRRSVIDHGKEPAPRKALNELPNDAAFREFFRLQEGFEWNVAMRLVTCLDRLMGKSNDGQSDMLIIQTLELIQGVLLLHPPSRSLFSRELYMNHLLDLLEPVNCPSIQSATLLTLVCSLIDTPKNTRTFETLDGLLTITSIFKSRETSREVKLKLVEFLYFYLMPETPSTASANSLALLQRSPSKAPGAINSREEAGGRRRAQSESEHTKTLEEKQELLGRFNVNGYLPAYGIVETRQSTAFLRLSSACLISFRLLCCVSVIFIVEFAALLYSVEEVALDDTKWVGLSFGDVVRGQYGAIGMGNEEIGLSPRYYLGLGEGRLLERDGGGCDSGYHSCLDINATGICCPNSEYCIISPSKGPSMLRHWKCASSLGGGCCNYNAQCVSSDGSSACAITVSSSSTTALVSIIPSGCTTNQISCASSLGGGCCDVGLGCTVLSGTNYCAATTGVSSAIRTGNNGIMATGSSNSSSASPGLSTGAKAGIGVGVSIVALAGLGSCIFFFTIHRRRALSSKSSSRPDADIPAAMSHISASHAAPSKSGSKGSRPVQGDRHGSDYFGATAPTGPFYWRYECGDEPGIWK</sequence>
<evidence type="ECO:0000313" key="4">
    <source>
        <dbReference type="Proteomes" id="UP000322873"/>
    </source>
</evidence>
<evidence type="ECO:0000313" key="3">
    <source>
        <dbReference type="EMBL" id="KAA8564806.1"/>
    </source>
</evidence>
<keyword evidence="4" id="KW-1185">Reference proteome</keyword>
<feature type="region of interest" description="Disordered" evidence="1">
    <location>
        <begin position="229"/>
        <end position="256"/>
    </location>
</feature>
<dbReference type="Proteomes" id="UP000322873">
    <property type="component" value="Unassembled WGS sequence"/>
</dbReference>
<evidence type="ECO:0008006" key="5">
    <source>
        <dbReference type="Google" id="ProtNLM"/>
    </source>
</evidence>
<dbReference type="EMBL" id="VICG01000014">
    <property type="protein sequence ID" value="KAA8564806.1"/>
    <property type="molecule type" value="Genomic_DNA"/>
</dbReference>
<keyword evidence="2" id="KW-0812">Transmembrane</keyword>
<feature type="region of interest" description="Disordered" evidence="1">
    <location>
        <begin position="577"/>
        <end position="603"/>
    </location>
</feature>
<gene>
    <name evidence="3" type="ORF">EYC84_010577</name>
</gene>
<organism evidence="3 4">
    <name type="scientific">Monilinia fructicola</name>
    <name type="common">Brown rot fungus</name>
    <name type="synonym">Ciboria fructicola</name>
    <dbReference type="NCBI Taxonomy" id="38448"/>
    <lineage>
        <taxon>Eukaryota</taxon>
        <taxon>Fungi</taxon>
        <taxon>Dikarya</taxon>
        <taxon>Ascomycota</taxon>
        <taxon>Pezizomycotina</taxon>
        <taxon>Leotiomycetes</taxon>
        <taxon>Helotiales</taxon>
        <taxon>Sclerotiniaceae</taxon>
        <taxon>Monilinia</taxon>
    </lineage>
</organism>
<dbReference type="PANTHER" id="PTHR34065:SF1">
    <property type="entry name" value="CELL DIVISION CONTROL PROTEIN 14"/>
    <property type="match status" value="1"/>
</dbReference>
<comment type="caution">
    <text evidence="3">The sequence shown here is derived from an EMBL/GenBank/DDBJ whole genome shotgun (WGS) entry which is preliminary data.</text>
</comment>
<reference evidence="3 4" key="1">
    <citation type="submission" date="2019-06" db="EMBL/GenBank/DDBJ databases">
        <title>Genome Sequence of the Brown Rot Fungal Pathogen Monilinia fructicola.</title>
        <authorList>
            <person name="De Miccolis Angelini R.M."/>
            <person name="Landi L."/>
            <person name="Abate D."/>
            <person name="Pollastro S."/>
            <person name="Romanazzi G."/>
            <person name="Faretra F."/>
        </authorList>
    </citation>
    <scope>NUCLEOTIDE SEQUENCE [LARGE SCALE GENOMIC DNA]</scope>
    <source>
        <strain evidence="3 4">Mfrc123</strain>
    </source>
</reference>
<accession>A0A5M9JAW8</accession>